<accession>A0A060UYX5</accession>
<reference evidence="1" key="1">
    <citation type="submission" date="2014-03" db="EMBL/GenBank/DDBJ databases">
        <authorList>
            <person name="Genoscope - CEA"/>
        </authorList>
    </citation>
    <scope>NUCLEOTIDE SEQUENCE [LARGE SCALE GENOMIC DNA]</scope>
    <source>
        <strain evidence="1">CF27</strain>
    </source>
</reference>
<dbReference type="AlphaFoldDB" id="A0A060UYX5"/>
<reference evidence="1" key="2">
    <citation type="submission" date="2014-07" db="EMBL/GenBank/DDBJ databases">
        <title>Initial genome analysis of the psychrotolerant acidophile Acidithiobacillus ferrivorans CF27: insights into iron and sulfur oxidation pathways and into biofilm formation.</title>
        <authorList>
            <person name="Talla E."/>
            <person name="Hedrich S."/>
            <person name="Mangenot S."/>
            <person name="Ji B."/>
            <person name="Johnson D.B."/>
            <person name="Barbe V."/>
            <person name="Bonnefoy V."/>
        </authorList>
    </citation>
    <scope>NUCLEOTIDE SEQUENCE [LARGE SCALE GENOMIC DNA]</scope>
    <source>
        <strain evidence="1">CF27</strain>
    </source>
</reference>
<protein>
    <submittedName>
        <fullName evidence="1">Uncharacterized protein</fullName>
    </submittedName>
</protein>
<evidence type="ECO:0000313" key="1">
    <source>
        <dbReference type="EMBL" id="CDQ11679.1"/>
    </source>
</evidence>
<organism evidence="1">
    <name type="scientific">Acidithiobacillus ferrivorans</name>
    <dbReference type="NCBI Taxonomy" id="160808"/>
    <lineage>
        <taxon>Bacteria</taxon>
        <taxon>Pseudomonadati</taxon>
        <taxon>Pseudomonadota</taxon>
        <taxon>Acidithiobacillia</taxon>
        <taxon>Acidithiobacillales</taxon>
        <taxon>Acidithiobacillaceae</taxon>
        <taxon>Acidithiobacillus</taxon>
    </lineage>
</organism>
<gene>
    <name evidence="2" type="ORF">AFERRI_10002</name>
    <name evidence="1" type="ORF">AFERRI_580012</name>
</gene>
<dbReference type="EMBL" id="CCCS020000054">
    <property type="protein sequence ID" value="CDQ11679.1"/>
    <property type="molecule type" value="Genomic_DNA"/>
</dbReference>
<name>A0A060UYX5_9PROT</name>
<comment type="caution">
    <text evidence="1">The sequence shown here is derived from an EMBL/GenBank/DDBJ whole genome shotgun (WGS) entry which is preliminary data.</text>
</comment>
<proteinExistence type="predicted"/>
<evidence type="ECO:0000313" key="2">
    <source>
        <dbReference type="EMBL" id="CDQ12017.1"/>
    </source>
</evidence>
<dbReference type="EMBL" id="CCCS020000058">
    <property type="protein sequence ID" value="CDQ12017.1"/>
    <property type="molecule type" value="Genomic_DNA"/>
</dbReference>
<sequence>MGDGRAETHWTDTDYLRSAILNMKLVGLPNLSGQIFDRLLGVLPQLLLCVGS</sequence>